<dbReference type="InterPro" id="IPR036388">
    <property type="entry name" value="WH-like_DNA-bd_sf"/>
</dbReference>
<keyword evidence="3" id="KW-0804">Transcription</keyword>
<evidence type="ECO:0000313" key="6">
    <source>
        <dbReference type="Proteomes" id="UP000663651"/>
    </source>
</evidence>
<accession>A0ABX7Q553</accession>
<keyword evidence="2" id="KW-0238">DNA-binding</keyword>
<dbReference type="PANTHER" id="PTHR33204:SF29">
    <property type="entry name" value="TRANSCRIPTIONAL REGULATOR"/>
    <property type="match status" value="1"/>
</dbReference>
<keyword evidence="6" id="KW-1185">Reference proteome</keyword>
<dbReference type="EMBL" id="CP071382">
    <property type="protein sequence ID" value="QSV46236.1"/>
    <property type="molecule type" value="Genomic_DNA"/>
</dbReference>
<gene>
    <name evidence="5" type="ORF">JZM60_02865</name>
</gene>
<dbReference type="InterPro" id="IPR002577">
    <property type="entry name" value="HTH_HxlR"/>
</dbReference>
<evidence type="ECO:0000256" key="1">
    <source>
        <dbReference type="ARBA" id="ARBA00023015"/>
    </source>
</evidence>
<dbReference type="InterPro" id="IPR036390">
    <property type="entry name" value="WH_DNA-bd_sf"/>
</dbReference>
<dbReference type="Pfam" id="PF01638">
    <property type="entry name" value="HxlR"/>
    <property type="match status" value="1"/>
</dbReference>
<sequence>MSVSNFSCGVEVTLAVVGGKWKGLILWHLRLKTLRFAQLQRRLRSVTQKMLTQQLRELEADGLIHRKIYAEVPPRVEYSLTDEGRRILPILELMCQWGQDYLQKTEGIDLCCTEE</sequence>
<evidence type="ECO:0000256" key="3">
    <source>
        <dbReference type="ARBA" id="ARBA00023163"/>
    </source>
</evidence>
<organism evidence="5 6">
    <name type="scientific">Geobacter benzoatilyticus</name>
    <dbReference type="NCBI Taxonomy" id="2815309"/>
    <lineage>
        <taxon>Bacteria</taxon>
        <taxon>Pseudomonadati</taxon>
        <taxon>Thermodesulfobacteriota</taxon>
        <taxon>Desulfuromonadia</taxon>
        <taxon>Geobacterales</taxon>
        <taxon>Geobacteraceae</taxon>
        <taxon>Geobacter</taxon>
    </lineage>
</organism>
<name>A0ABX7Q553_9BACT</name>
<feature type="domain" description="HTH hxlR-type" evidence="4">
    <location>
        <begin position="8"/>
        <end position="106"/>
    </location>
</feature>
<evidence type="ECO:0000256" key="2">
    <source>
        <dbReference type="ARBA" id="ARBA00023125"/>
    </source>
</evidence>
<reference evidence="5 6" key="1">
    <citation type="submission" date="2021-03" db="EMBL/GenBank/DDBJ databases">
        <title>Geobacter metallireducens gen. nov. sp. nov., a microorganism capable of coupling the complete oxidation of organic compounds to the reduction of iron and other metals.</title>
        <authorList>
            <person name="Li Y."/>
        </authorList>
    </citation>
    <scope>NUCLEOTIDE SEQUENCE [LARGE SCALE GENOMIC DNA]</scope>
    <source>
        <strain evidence="5 6">Jerry-YX</strain>
    </source>
</reference>
<dbReference type="PANTHER" id="PTHR33204">
    <property type="entry name" value="TRANSCRIPTIONAL REGULATOR, MARR FAMILY"/>
    <property type="match status" value="1"/>
</dbReference>
<dbReference type="SUPFAM" id="SSF46785">
    <property type="entry name" value="Winged helix' DNA-binding domain"/>
    <property type="match status" value="1"/>
</dbReference>
<dbReference type="Proteomes" id="UP000663651">
    <property type="component" value="Chromosome"/>
</dbReference>
<proteinExistence type="predicted"/>
<evidence type="ECO:0000313" key="5">
    <source>
        <dbReference type="EMBL" id="QSV46236.1"/>
    </source>
</evidence>
<dbReference type="Gene3D" id="1.10.10.10">
    <property type="entry name" value="Winged helix-like DNA-binding domain superfamily/Winged helix DNA-binding domain"/>
    <property type="match status" value="1"/>
</dbReference>
<keyword evidence="1" id="KW-0805">Transcription regulation</keyword>
<evidence type="ECO:0000259" key="4">
    <source>
        <dbReference type="PROSITE" id="PS51118"/>
    </source>
</evidence>
<dbReference type="PROSITE" id="PS51118">
    <property type="entry name" value="HTH_HXLR"/>
    <property type="match status" value="1"/>
</dbReference>
<dbReference type="RefSeq" id="WP_045667396.1">
    <property type="nucleotide sequence ID" value="NZ_CP071382.1"/>
</dbReference>
<protein>
    <submittedName>
        <fullName evidence="5">Helix-turn-helix transcriptional regulator</fullName>
    </submittedName>
</protein>